<gene>
    <name evidence="1" type="ORF">N8T08_001856</name>
</gene>
<protein>
    <submittedName>
        <fullName evidence="1">Uncharacterized protein</fullName>
    </submittedName>
</protein>
<accession>A0ACC3B9Q5</accession>
<evidence type="ECO:0000313" key="1">
    <source>
        <dbReference type="EMBL" id="KAK1147117.1"/>
    </source>
</evidence>
<proteinExistence type="predicted"/>
<comment type="caution">
    <text evidence="1">The sequence shown here is derived from an EMBL/GenBank/DDBJ whole genome shotgun (WGS) entry which is preliminary data.</text>
</comment>
<reference evidence="1 2" key="1">
    <citation type="journal article" date="2023" name="ACS Omega">
        <title>Identification of the Neoaspergillic Acid Biosynthesis Gene Cluster by Establishing an In Vitro CRISPR-Ribonucleoprotein Genetic System in Aspergillus melleus.</title>
        <authorList>
            <person name="Yuan B."/>
            <person name="Grau M.F."/>
            <person name="Murata R.M."/>
            <person name="Torok T."/>
            <person name="Venkateswaran K."/>
            <person name="Stajich J.E."/>
            <person name="Wang C.C.C."/>
        </authorList>
    </citation>
    <scope>NUCLEOTIDE SEQUENCE [LARGE SCALE GENOMIC DNA]</scope>
    <source>
        <strain evidence="1 2">IMV 1140</strain>
    </source>
</reference>
<keyword evidence="2" id="KW-1185">Reference proteome</keyword>
<dbReference type="Proteomes" id="UP001177260">
    <property type="component" value="Unassembled WGS sequence"/>
</dbReference>
<dbReference type="EMBL" id="JAOPJF010000013">
    <property type="protein sequence ID" value="KAK1147117.1"/>
    <property type="molecule type" value="Genomic_DNA"/>
</dbReference>
<name>A0ACC3B9Q5_9EURO</name>
<organism evidence="1 2">
    <name type="scientific">Aspergillus melleus</name>
    <dbReference type="NCBI Taxonomy" id="138277"/>
    <lineage>
        <taxon>Eukaryota</taxon>
        <taxon>Fungi</taxon>
        <taxon>Dikarya</taxon>
        <taxon>Ascomycota</taxon>
        <taxon>Pezizomycotina</taxon>
        <taxon>Eurotiomycetes</taxon>
        <taxon>Eurotiomycetidae</taxon>
        <taxon>Eurotiales</taxon>
        <taxon>Aspergillaceae</taxon>
        <taxon>Aspergillus</taxon>
        <taxon>Aspergillus subgen. Circumdati</taxon>
    </lineage>
</organism>
<evidence type="ECO:0000313" key="2">
    <source>
        <dbReference type="Proteomes" id="UP001177260"/>
    </source>
</evidence>
<sequence length="414" mass="45312">MQSSREFDLAVLGPTGYTGKLCAEHIVKNLPTNLKWALAGRSVEKIETVAQEIKALNPDRTPPEALAVQLNREELHSLAQRTKIIINCVGPYILYSIPVVEACASNGTHYIDATGEPPFIKSVAEKYHETAKANGAIIIPFMGVESAPADMLSWSLVKRVREELSCDTKEITCSIDDLKSSGASGGTLSTILTLFDSISFSDLSKSMHPFALAASPPPKNLPRESITEKLFGVRCIPDMGVLATSPTAIADIIIVHRSSTLMPEFYGPRFYFRQFVRVRNVLVGVALHFAFLVSLALLVLPPVRMLVKQFIYLPGSGPRLEDSTADRVQYRAVATADQDAKEPKRALGTLKFQGSLYALTGLLMAQGAMVLLENEEKVRRVSRGGIVTPATLGQEYADRLQEAGCYIRTKVLEF</sequence>